<gene>
    <name evidence="7" type="ORF">C8D82_10272</name>
    <name evidence="6" type="ORF">HF882_12995</name>
</gene>
<evidence type="ECO:0000256" key="3">
    <source>
        <dbReference type="ARBA" id="ARBA00023002"/>
    </source>
</evidence>
<protein>
    <submittedName>
        <fullName evidence="6 7">FAD-dependent oxidoreductase</fullName>
    </submittedName>
</protein>
<dbReference type="OrthoDB" id="9759982at2"/>
<dbReference type="Gene3D" id="3.50.50.60">
    <property type="entry name" value="FAD/NAD(P)-binding domain"/>
    <property type="match status" value="1"/>
</dbReference>
<dbReference type="EMBL" id="JABAEW010000025">
    <property type="protein sequence ID" value="NMD87502.1"/>
    <property type="molecule type" value="Genomic_DNA"/>
</dbReference>
<keyword evidence="2" id="KW-0479">Metal-binding</keyword>
<dbReference type="GO" id="GO:0046872">
    <property type="term" value="F:metal ion binding"/>
    <property type="evidence" value="ECO:0007669"/>
    <property type="project" value="UniProtKB-KW"/>
</dbReference>
<organism evidence="7 8">
    <name type="scientific">Victivallis vadensis</name>
    <dbReference type="NCBI Taxonomy" id="172901"/>
    <lineage>
        <taxon>Bacteria</taxon>
        <taxon>Pseudomonadati</taxon>
        <taxon>Lentisphaerota</taxon>
        <taxon>Lentisphaeria</taxon>
        <taxon>Victivallales</taxon>
        <taxon>Victivallaceae</taxon>
        <taxon>Victivallis</taxon>
    </lineage>
</organism>
<sequence>MIGKLNLPVLADADVVVLGGGPSGVAAALAAARNGAQVLLVEQFGALGGLGTTGLVPMFAPTSDGERMIYGGIFREINLEMCSRMKVEPWRESWQAINPEILKRLLDEKIAQAGVRVLYCAKLCEAEMDGGRILAVLAATSMGLKKITGRVFVDATGDGLLAALSGAEFEYGDANGIPMSPTLCGQFSGIDWDKVAEVGKTGVNDHTIWAEMLRNGTAPLPEQHFVCMKPVSSRSASSNLGHIYGADCLDEFDLSRCYTEGRRILRILEEYYRCHVPGFEQVELISSAALLGVRETRRIRGEYRLTIEDYKKRAVFEDEIGRCCYPVDIHSSTTDSEEQAQVVKTIEATRFKKGESYGIPYRALIPAGIANLLVPGRAISSDRPIQSSIRVMPPCFVTGQAAGIAATLAAGQSDVRAVDTAVLQQRLAELGACFSQRRE</sequence>
<dbReference type="RefSeq" id="WP_116882530.1">
    <property type="nucleotide sequence ID" value="NZ_CABMMC010000063.1"/>
</dbReference>
<dbReference type="InterPro" id="IPR039650">
    <property type="entry name" value="HdrA-like"/>
</dbReference>
<evidence type="ECO:0000256" key="1">
    <source>
        <dbReference type="ARBA" id="ARBA00022485"/>
    </source>
</evidence>
<reference evidence="7 8" key="1">
    <citation type="submission" date="2018-04" db="EMBL/GenBank/DDBJ databases">
        <title>Genomic Encyclopedia of Type Strains, Phase IV (KMG-IV): sequencing the most valuable type-strain genomes for metagenomic binning, comparative biology and taxonomic classification.</title>
        <authorList>
            <person name="Goeker M."/>
        </authorList>
    </citation>
    <scope>NUCLEOTIDE SEQUENCE [LARGE SCALE GENOMIC DNA]</scope>
    <source>
        <strain evidence="7 8">DSM 14823</strain>
    </source>
</reference>
<evidence type="ECO:0000256" key="2">
    <source>
        <dbReference type="ARBA" id="ARBA00022723"/>
    </source>
</evidence>
<accession>A0A2U1BA41</accession>
<keyword evidence="4" id="KW-0408">Iron</keyword>
<name>A0A2U1BA41_9BACT</name>
<evidence type="ECO:0000313" key="6">
    <source>
        <dbReference type="EMBL" id="NMD87502.1"/>
    </source>
</evidence>
<dbReference type="GeneID" id="78293862"/>
<dbReference type="AlphaFoldDB" id="A0A2U1BA41"/>
<comment type="caution">
    <text evidence="7">The sequence shown here is derived from an EMBL/GenBank/DDBJ whole genome shotgun (WGS) entry which is preliminary data.</text>
</comment>
<keyword evidence="3" id="KW-0560">Oxidoreductase</keyword>
<keyword evidence="1" id="KW-0004">4Fe-4S</keyword>
<dbReference type="GO" id="GO:0016491">
    <property type="term" value="F:oxidoreductase activity"/>
    <property type="evidence" value="ECO:0007669"/>
    <property type="project" value="UniProtKB-KW"/>
</dbReference>
<dbReference type="Pfam" id="PF12831">
    <property type="entry name" value="FAD_oxidored"/>
    <property type="match status" value="1"/>
</dbReference>
<dbReference type="Proteomes" id="UP000576225">
    <property type="component" value="Unassembled WGS sequence"/>
</dbReference>
<keyword evidence="5" id="KW-0411">Iron-sulfur</keyword>
<dbReference type="GO" id="GO:0051539">
    <property type="term" value="F:4 iron, 4 sulfur cluster binding"/>
    <property type="evidence" value="ECO:0007669"/>
    <property type="project" value="UniProtKB-KW"/>
</dbReference>
<evidence type="ECO:0000313" key="7">
    <source>
        <dbReference type="EMBL" id="PVY45501.1"/>
    </source>
</evidence>
<proteinExistence type="predicted"/>
<reference evidence="6 9" key="2">
    <citation type="submission" date="2020-04" db="EMBL/GenBank/DDBJ databases">
        <authorList>
            <person name="Hitch T.C.A."/>
            <person name="Wylensek D."/>
            <person name="Clavel T."/>
        </authorList>
    </citation>
    <scope>NUCLEOTIDE SEQUENCE [LARGE SCALE GENOMIC DNA]</scope>
    <source>
        <strain evidence="6 9">COR2-253-APC-1A</strain>
    </source>
</reference>
<evidence type="ECO:0000313" key="9">
    <source>
        <dbReference type="Proteomes" id="UP000576225"/>
    </source>
</evidence>
<keyword evidence="8" id="KW-1185">Reference proteome</keyword>
<dbReference type="EMBL" id="QEKH01000002">
    <property type="protein sequence ID" value="PVY45501.1"/>
    <property type="molecule type" value="Genomic_DNA"/>
</dbReference>
<dbReference type="PANTHER" id="PTHR43498:SF1">
    <property type="entry name" value="COB--COM HETERODISULFIDE REDUCTASE IRON-SULFUR SUBUNIT A"/>
    <property type="match status" value="1"/>
</dbReference>
<dbReference type="PANTHER" id="PTHR43498">
    <property type="entry name" value="FERREDOXIN:COB-COM HETERODISULFIDE REDUCTASE SUBUNIT A"/>
    <property type="match status" value="1"/>
</dbReference>
<dbReference type="SUPFAM" id="SSF51905">
    <property type="entry name" value="FAD/NAD(P)-binding domain"/>
    <property type="match status" value="1"/>
</dbReference>
<dbReference type="InterPro" id="IPR036188">
    <property type="entry name" value="FAD/NAD-bd_sf"/>
</dbReference>
<evidence type="ECO:0000256" key="4">
    <source>
        <dbReference type="ARBA" id="ARBA00023004"/>
    </source>
</evidence>
<evidence type="ECO:0000313" key="8">
    <source>
        <dbReference type="Proteomes" id="UP000245959"/>
    </source>
</evidence>
<evidence type="ECO:0000256" key="5">
    <source>
        <dbReference type="ARBA" id="ARBA00023014"/>
    </source>
</evidence>
<dbReference type="Proteomes" id="UP000245959">
    <property type="component" value="Unassembled WGS sequence"/>
</dbReference>